<feature type="binding site" evidence="5">
    <location>
        <position position="1096"/>
    </location>
    <ligand>
        <name>Zn(2+)</name>
        <dbReference type="ChEBI" id="CHEBI:29105"/>
        <label>2</label>
    </ligand>
</feature>
<protein>
    <recommendedName>
        <fullName evidence="6">Phosphodiesterase</fullName>
        <ecNumber evidence="6">3.1.4.-</ecNumber>
    </recommendedName>
</protein>
<evidence type="ECO:0000256" key="4">
    <source>
        <dbReference type="PIRSR" id="PIRSR623088-2"/>
    </source>
</evidence>
<dbReference type="GO" id="GO:0141162">
    <property type="term" value="P:negative regulation of cAMP/PKA signal transduction"/>
    <property type="evidence" value="ECO:0000318"/>
    <property type="project" value="GO_Central"/>
</dbReference>
<dbReference type="OrthoDB" id="546632at2759"/>
<keyword evidence="2 6" id="KW-0378">Hydrolase</keyword>
<evidence type="ECO:0000256" key="3">
    <source>
        <dbReference type="PIRSR" id="PIRSR623088-1"/>
    </source>
</evidence>
<dbReference type="Pfam" id="PF00233">
    <property type="entry name" value="PDEase_I"/>
    <property type="match status" value="1"/>
</dbReference>
<sequence length="1378" mass="143414">MGVLRIVKRYPSTLLLPLAVLGLVLGIGVWEALRVGQLDQQHEQERAQSLALDLAVWYKSRLTGPNSPVSLAAAAVQSTPQWAALNATLQTLGPIIAAQQVQHNSTVMLQYMPHGFVQLSYGLQGHVNTSLGAEVFADDEERAVAIQSVKERSVAVRGPYRTPDAARVAIVRQPIFISGVDADETFGLPEPVSPFCDGACAYNVTTRTAWWGFAAAWVDLDALALEESSAVAALLRDEYYFEVVAVNSSSPGVQVGTVIASSGKPQNPVECPLVLPFNEWVVRVAPEDGWSSPHYQGLLAGVVVLAVVVSGALFAALVMWRRYQLLLESLLPKEVIRDLHQLNNKAGEAGLAPHMPGMAAETVADTMLGLLEAVLAGQMPALADVVQVQQALLRGRDVYEVVGLKQHMEAAHLDAEVARNLMLQLGHAASSNLEYECDEDGEGGWWAAGGGDDVQPSHPSAKPSQTHTSRHAQLTAAQNADCATLTGALALILTPQPAGWGSELPGGASAYGVSAYGAGSAAEAGSEANSEATAPAANADIEAAAEASRSSGFGMAGGPPNAAAAGAVHSSGQGQGSSTVTLGGRIKHFIRTSVPSLTQPSAANGTASAASTAAAASPFMTGGLGSHGPVLGQGRFRRCSLDPQMLQAGIPVSEPSLPPLPAAGVAAVAVASSPGAGSLRSPVGSRRPNSVAPDQHLQHHHHHHQRQSSLSQAPQSRLTAPEGLPLVGYSPVATAGAAAQATRQERTDAWAAGQDGRSSISKALFEGARLGIAEDAADLSSAPAPDDRLAGADVSGPLAPMRVNKVRRPPRRVASALAQLGQPSQQLRRRSLLLNAAAVAEHLGGAVPISGSGPSGGSTGASLQPSSLRAASSQRIQLGSAALTNPNTDVPRIIIDGPAPGAAGAVGGGGGGMAEHSGAPGERLTDMSTLRNSRRSIFIYPQDMPAASRRSLLGAAPGCGGGVGGVAAAQSRGAAAQPPPAAIIEEVEKILAGADSWQFNTWALRDATGGFPLSALGFYLIQRAGLVSRFHLKPVILARLLRHIESGYIDNPYHSATHAADVLQTLHVILHGAQLQAHYLNPLGLLAAYMAAIMHDYAHPGLTNDFLIATSDPLAVRYNDRSPLENHHAAASFAAMRRPELDALAPLSAEQRKEFRKLVIDMILATDMKQHFALLSQFNTQHRLTAFKAADHKVPSPRGSRDHCSDLHGGGAVSGAVAGGGSGDDHAAAAAPKPSDETERLLSLQLAIKVADLGHLGESLEVHKRWLTGLEEEFFRQGDKEIEAGLPISPLFDRSKQGVSKSQVGFYEFVALPLAHALTTAFPGAAPLMRCFESNYLHWKAVDAAAAAAAPASPAAGLTATSSTLVRAHPPEHGRREA</sequence>
<accession>A0A2K3CZ72</accession>
<evidence type="ECO:0000256" key="6">
    <source>
        <dbReference type="RuleBase" id="RU363067"/>
    </source>
</evidence>
<feature type="compositionally biased region" description="Low complexity" evidence="7">
    <location>
        <begin position="558"/>
        <end position="580"/>
    </location>
</feature>
<feature type="binding site" evidence="4">
    <location>
        <position position="1252"/>
    </location>
    <ligand>
        <name>AMP</name>
        <dbReference type="ChEBI" id="CHEBI:456215"/>
    </ligand>
</feature>
<dbReference type="InParanoid" id="A0A2K3CZ72"/>
<evidence type="ECO:0000256" key="7">
    <source>
        <dbReference type="SAM" id="MobiDB-lite"/>
    </source>
</evidence>
<feature type="compositionally biased region" description="Gly residues" evidence="7">
    <location>
        <begin position="904"/>
        <end position="913"/>
    </location>
</feature>
<dbReference type="Gene3D" id="1.10.1300.10">
    <property type="entry name" value="3'5'-cyclic nucleotide phosphodiesterase, catalytic domain"/>
    <property type="match status" value="1"/>
</dbReference>
<dbReference type="Proteomes" id="UP000006906">
    <property type="component" value="Chromosome 13"/>
</dbReference>
<keyword evidence="8" id="KW-0812">Transmembrane</keyword>
<dbReference type="RefSeq" id="XP_042917215.1">
    <property type="nucleotide sequence ID" value="XM_043069240.1"/>
</dbReference>
<feature type="region of interest" description="Disordered" evidence="7">
    <location>
        <begin position="1191"/>
        <end position="1234"/>
    </location>
</feature>
<keyword evidence="1 5" id="KW-0479">Metal-binding</keyword>
<organism evidence="10 11">
    <name type="scientific">Chlamydomonas reinhardtii</name>
    <name type="common">Chlamydomonas smithii</name>
    <dbReference type="NCBI Taxonomy" id="3055"/>
    <lineage>
        <taxon>Eukaryota</taxon>
        <taxon>Viridiplantae</taxon>
        <taxon>Chlorophyta</taxon>
        <taxon>core chlorophytes</taxon>
        <taxon>Chlorophyceae</taxon>
        <taxon>CS clade</taxon>
        <taxon>Chlamydomonadales</taxon>
        <taxon>Chlamydomonadaceae</taxon>
        <taxon>Chlamydomonas</taxon>
    </lineage>
</organism>
<dbReference type="InterPro" id="IPR003607">
    <property type="entry name" value="HD/PDEase_dom"/>
</dbReference>
<dbReference type="GO" id="GO:0004115">
    <property type="term" value="F:3',5'-cyclic-AMP phosphodiesterase activity"/>
    <property type="evidence" value="ECO:0000318"/>
    <property type="project" value="GO_Central"/>
</dbReference>
<evidence type="ECO:0000313" key="11">
    <source>
        <dbReference type="Proteomes" id="UP000006906"/>
    </source>
</evidence>
<feature type="region of interest" description="Disordered" evidence="7">
    <location>
        <begin position="550"/>
        <end position="580"/>
    </location>
</feature>
<feature type="region of interest" description="Disordered" evidence="7">
    <location>
        <begin position="847"/>
        <end position="874"/>
    </location>
</feature>
<dbReference type="PROSITE" id="PS51845">
    <property type="entry name" value="PDEASE_I_2"/>
    <property type="match status" value="1"/>
</dbReference>
<dbReference type="SMART" id="SM00471">
    <property type="entry name" value="HDc"/>
    <property type="match status" value="1"/>
</dbReference>
<dbReference type="PANTHER" id="PTHR11347">
    <property type="entry name" value="CYCLIC NUCLEOTIDE PHOSPHODIESTERASE"/>
    <property type="match status" value="1"/>
</dbReference>
<feature type="region of interest" description="Disordered" evidence="7">
    <location>
        <begin position="674"/>
        <end position="725"/>
    </location>
</feature>
<dbReference type="PRINTS" id="PR00387">
    <property type="entry name" value="PDIESTERASE1"/>
</dbReference>
<feature type="binding site" evidence="5">
    <location>
        <position position="1095"/>
    </location>
    <ligand>
        <name>Zn(2+)</name>
        <dbReference type="ChEBI" id="CHEBI:29105"/>
        <label>1</label>
    </ligand>
</feature>
<dbReference type="KEGG" id="cre:CHLRE_13g564766v5"/>
<name>A0A2K3CZ72_CHLRE</name>
<feature type="transmembrane region" description="Helical" evidence="8">
    <location>
        <begin position="298"/>
        <end position="320"/>
    </location>
</feature>
<reference evidence="10 11" key="1">
    <citation type="journal article" date="2007" name="Science">
        <title>The Chlamydomonas genome reveals the evolution of key animal and plant functions.</title>
        <authorList>
            <person name="Merchant S.S."/>
            <person name="Prochnik S.E."/>
            <person name="Vallon O."/>
            <person name="Harris E.H."/>
            <person name="Karpowicz S.J."/>
            <person name="Witman G.B."/>
            <person name="Terry A."/>
            <person name="Salamov A."/>
            <person name="Fritz-Laylin L.K."/>
            <person name="Marechal-Drouard L."/>
            <person name="Marshall W.F."/>
            <person name="Qu L.H."/>
            <person name="Nelson D.R."/>
            <person name="Sanderfoot A.A."/>
            <person name="Spalding M.H."/>
            <person name="Kapitonov V.V."/>
            <person name="Ren Q."/>
            <person name="Ferris P."/>
            <person name="Lindquist E."/>
            <person name="Shapiro H."/>
            <person name="Lucas S.M."/>
            <person name="Grimwood J."/>
            <person name="Schmutz J."/>
            <person name="Cardol P."/>
            <person name="Cerutti H."/>
            <person name="Chanfreau G."/>
            <person name="Chen C.L."/>
            <person name="Cognat V."/>
            <person name="Croft M.T."/>
            <person name="Dent R."/>
            <person name="Dutcher S."/>
            <person name="Fernandez E."/>
            <person name="Fukuzawa H."/>
            <person name="Gonzalez-Ballester D."/>
            <person name="Gonzalez-Halphen D."/>
            <person name="Hallmann A."/>
            <person name="Hanikenne M."/>
            <person name="Hippler M."/>
            <person name="Inwood W."/>
            <person name="Jabbari K."/>
            <person name="Kalanon M."/>
            <person name="Kuras R."/>
            <person name="Lefebvre P.A."/>
            <person name="Lemaire S.D."/>
            <person name="Lobanov A.V."/>
            <person name="Lohr M."/>
            <person name="Manuell A."/>
            <person name="Meier I."/>
            <person name="Mets L."/>
            <person name="Mittag M."/>
            <person name="Mittelmeier T."/>
            <person name="Moroney J.V."/>
            <person name="Moseley J."/>
            <person name="Napoli C."/>
            <person name="Nedelcu A.M."/>
            <person name="Niyogi K."/>
            <person name="Novoselov S.V."/>
            <person name="Paulsen I.T."/>
            <person name="Pazour G."/>
            <person name="Purton S."/>
            <person name="Ral J.P."/>
            <person name="Riano-Pachon D.M."/>
            <person name="Riekhof W."/>
            <person name="Rymarquis L."/>
            <person name="Schroda M."/>
            <person name="Stern D."/>
            <person name="Umen J."/>
            <person name="Willows R."/>
            <person name="Wilson N."/>
            <person name="Zimmer S.L."/>
            <person name="Allmer J."/>
            <person name="Balk J."/>
            <person name="Bisova K."/>
            <person name="Chen C.J."/>
            <person name="Elias M."/>
            <person name="Gendler K."/>
            <person name="Hauser C."/>
            <person name="Lamb M.R."/>
            <person name="Ledford H."/>
            <person name="Long J.C."/>
            <person name="Minagawa J."/>
            <person name="Page M.D."/>
            <person name="Pan J."/>
            <person name="Pootakham W."/>
            <person name="Roje S."/>
            <person name="Rose A."/>
            <person name="Stahlberg E."/>
            <person name="Terauchi A.M."/>
            <person name="Yang P."/>
            <person name="Ball S."/>
            <person name="Bowler C."/>
            <person name="Dieckmann C.L."/>
            <person name="Gladyshev V.N."/>
            <person name="Green P."/>
            <person name="Jorgensen R."/>
            <person name="Mayfield S."/>
            <person name="Mueller-Roeber B."/>
            <person name="Rajamani S."/>
            <person name="Sayre R.T."/>
            <person name="Brokstein P."/>
            <person name="Dubchak I."/>
            <person name="Goodstein D."/>
            <person name="Hornick L."/>
            <person name="Huang Y.W."/>
            <person name="Jhaveri J."/>
            <person name="Luo Y."/>
            <person name="Martinez D."/>
            <person name="Ngau W.C."/>
            <person name="Otillar B."/>
            <person name="Poliakov A."/>
            <person name="Porter A."/>
            <person name="Szajkowski L."/>
            <person name="Werner G."/>
            <person name="Zhou K."/>
            <person name="Grigoriev I.V."/>
            <person name="Rokhsar D.S."/>
            <person name="Grossman A.R."/>
        </authorList>
    </citation>
    <scope>NUCLEOTIDE SEQUENCE [LARGE SCALE GENOMIC DNA]</scope>
    <source>
        <strain evidence="11">CC-503</strain>
    </source>
</reference>
<keyword evidence="8" id="KW-1133">Transmembrane helix</keyword>
<keyword evidence="8" id="KW-0472">Membrane</keyword>
<evidence type="ECO:0000313" key="10">
    <source>
        <dbReference type="EMBL" id="PNW73578.1"/>
    </source>
</evidence>
<evidence type="ECO:0000259" key="9">
    <source>
        <dbReference type="PROSITE" id="PS51845"/>
    </source>
</evidence>
<feature type="compositionally biased region" description="Polar residues" evidence="7">
    <location>
        <begin position="462"/>
        <end position="475"/>
    </location>
</feature>
<proteinExistence type="inferred from homology"/>
<dbReference type="GO" id="GO:0047555">
    <property type="term" value="F:3',5'-cyclic-GMP phosphodiesterase activity"/>
    <property type="evidence" value="ECO:0000318"/>
    <property type="project" value="GO_Central"/>
</dbReference>
<dbReference type="InterPro" id="IPR002073">
    <property type="entry name" value="PDEase_catalytic_dom"/>
</dbReference>
<dbReference type="GO" id="GO:0046872">
    <property type="term" value="F:metal ion binding"/>
    <property type="evidence" value="ECO:0007669"/>
    <property type="project" value="UniProtKB-KW"/>
</dbReference>
<feature type="compositionally biased region" description="Gly residues" evidence="7">
    <location>
        <begin position="1208"/>
        <end position="1222"/>
    </location>
</feature>
<feature type="binding site" evidence="4">
    <location>
        <position position="1096"/>
    </location>
    <ligand>
        <name>AMP</name>
        <dbReference type="ChEBI" id="CHEBI:456215"/>
    </ligand>
</feature>
<evidence type="ECO:0000256" key="5">
    <source>
        <dbReference type="PIRSR" id="PIRSR623088-3"/>
    </source>
</evidence>
<dbReference type="Gramene" id="PNW73578">
    <property type="protein sequence ID" value="PNW73578"/>
    <property type="gene ID" value="CHLRE_13g564766v5"/>
</dbReference>
<feature type="compositionally biased region" description="Basic and acidic residues" evidence="7">
    <location>
        <begin position="1191"/>
        <end position="1206"/>
    </location>
</feature>
<dbReference type="InterPro" id="IPR023174">
    <property type="entry name" value="PDEase_CS"/>
</dbReference>
<evidence type="ECO:0000256" key="1">
    <source>
        <dbReference type="ARBA" id="ARBA00022723"/>
    </source>
</evidence>
<dbReference type="CDD" id="cd00077">
    <property type="entry name" value="HDc"/>
    <property type="match status" value="1"/>
</dbReference>
<feature type="compositionally biased region" description="Polar residues" evidence="7">
    <location>
        <begin position="863"/>
        <end position="874"/>
    </location>
</feature>
<dbReference type="PROSITE" id="PS00126">
    <property type="entry name" value="PDEASE_I_1"/>
    <property type="match status" value="1"/>
</dbReference>
<feature type="binding site" evidence="4">
    <location>
        <begin position="1054"/>
        <end position="1058"/>
    </location>
    <ligand>
        <name>AMP</name>
        <dbReference type="ChEBI" id="CHEBI:456215"/>
    </ligand>
</feature>
<feature type="region of interest" description="Disordered" evidence="7">
    <location>
        <begin position="904"/>
        <end position="923"/>
    </location>
</feature>
<dbReference type="GeneID" id="5719027"/>
<dbReference type="EC" id="3.1.4.-" evidence="6"/>
<evidence type="ECO:0000256" key="2">
    <source>
        <dbReference type="ARBA" id="ARBA00022801"/>
    </source>
</evidence>
<dbReference type="InterPro" id="IPR036971">
    <property type="entry name" value="PDEase_catalytic_dom_sf"/>
</dbReference>
<feature type="active site" description="Proton donor" evidence="3">
    <location>
        <position position="1054"/>
    </location>
</feature>
<feature type="region of interest" description="Disordered" evidence="7">
    <location>
        <begin position="444"/>
        <end position="475"/>
    </location>
</feature>
<feature type="binding site" evidence="4">
    <location>
        <position position="1303"/>
    </location>
    <ligand>
        <name>AMP</name>
        <dbReference type="ChEBI" id="CHEBI:456215"/>
    </ligand>
</feature>
<gene>
    <name evidence="10" type="ORF">CHLRE_13g564766v5</name>
</gene>
<feature type="domain" description="PDEase" evidence="9">
    <location>
        <begin position="976"/>
        <end position="1346"/>
    </location>
</feature>
<evidence type="ECO:0000256" key="8">
    <source>
        <dbReference type="SAM" id="Phobius"/>
    </source>
</evidence>
<keyword evidence="11" id="KW-1185">Reference proteome</keyword>
<comment type="similarity">
    <text evidence="6">Belongs to the cyclic nucleotide phosphodiesterase family.</text>
</comment>
<comment type="cofactor">
    <cofactor evidence="6">
        <name>a divalent metal cation</name>
        <dbReference type="ChEBI" id="CHEBI:60240"/>
    </cofactor>
    <text evidence="6">Binds 2 divalent metal cations per subunit. Site 1 may preferentially bind zinc ions, while site 2 has a preference for magnesium and/or manganese ions.</text>
</comment>
<dbReference type="GO" id="GO:0007165">
    <property type="term" value="P:signal transduction"/>
    <property type="evidence" value="ECO:0007669"/>
    <property type="project" value="InterPro"/>
</dbReference>
<dbReference type="SUPFAM" id="SSF109604">
    <property type="entry name" value="HD-domain/PDEase-like"/>
    <property type="match status" value="1"/>
</dbReference>
<feature type="binding site" evidence="5">
    <location>
        <position position="1058"/>
    </location>
    <ligand>
        <name>Zn(2+)</name>
        <dbReference type="ChEBI" id="CHEBI:29105"/>
        <label>1</label>
    </ligand>
</feature>
<dbReference type="InterPro" id="IPR023088">
    <property type="entry name" value="PDEase"/>
</dbReference>
<feature type="binding site" evidence="5">
    <location>
        <position position="1096"/>
    </location>
    <ligand>
        <name>Zn(2+)</name>
        <dbReference type="ChEBI" id="CHEBI:29105"/>
        <label>1</label>
    </ligand>
</feature>
<feature type="binding site" evidence="5">
    <location>
        <position position="1252"/>
    </location>
    <ligand>
        <name>Zn(2+)</name>
        <dbReference type="ChEBI" id="CHEBI:29105"/>
        <label>1</label>
    </ligand>
</feature>
<dbReference type="EMBL" id="CM008974">
    <property type="protein sequence ID" value="PNW73578.1"/>
    <property type="molecule type" value="Genomic_DNA"/>
</dbReference>